<evidence type="ECO:0000313" key="1">
    <source>
        <dbReference type="EMBL" id="CSA67875.1"/>
    </source>
</evidence>
<dbReference type="EMBL" id="CWOW01000010">
    <property type="protein sequence ID" value="CSA67875.1"/>
    <property type="molecule type" value="Genomic_DNA"/>
</dbReference>
<gene>
    <name evidence="1" type="ORF">ERS013165_02154</name>
    <name evidence="3" type="ORF">ERS013200_00979</name>
    <name evidence="2" type="ORF">ERS013201_01634</name>
</gene>
<dbReference type="EMBL" id="CWQJ01000008">
    <property type="protein sequence ID" value="CSC04228.1"/>
    <property type="molecule type" value="Genomic_DNA"/>
</dbReference>
<evidence type="ECO:0000313" key="4">
    <source>
        <dbReference type="Proteomes" id="UP000041770"/>
    </source>
</evidence>
<name>A0A655X5C2_VIBCL</name>
<dbReference type="AlphaFoldDB" id="A0A655X5C2"/>
<dbReference type="EMBL" id="CWQY01000004">
    <property type="protein sequence ID" value="CSC25527.1"/>
    <property type="molecule type" value="Genomic_DNA"/>
</dbReference>
<evidence type="ECO:0000313" key="6">
    <source>
        <dbReference type="Proteomes" id="UP000046067"/>
    </source>
</evidence>
<accession>A0A655X5C2</accession>
<reference evidence="4 5" key="1">
    <citation type="submission" date="2015-07" db="EMBL/GenBank/DDBJ databases">
        <authorList>
            <consortium name="Pathogen Informatics"/>
        </authorList>
    </citation>
    <scope>NUCLEOTIDE SEQUENCE [LARGE SCALE GENOMIC DNA]</scope>
    <source>
        <strain evidence="3 4">A316</strain>
        <strain evidence="2 6">A325</strain>
        <strain evidence="1 5">A51</strain>
    </source>
</reference>
<dbReference type="Proteomes" id="UP000046067">
    <property type="component" value="Unassembled WGS sequence"/>
</dbReference>
<evidence type="ECO:0000313" key="2">
    <source>
        <dbReference type="EMBL" id="CSC04228.1"/>
    </source>
</evidence>
<dbReference type="Proteomes" id="UP000041770">
    <property type="component" value="Unassembled WGS sequence"/>
</dbReference>
<sequence length="71" mass="8489">MFCFITLYLMQVLLCLYPKSRLSLWLYPWVYHGFYLDETFTRLTFKYWPVQLTLPTALSSTQAQPTTGERV</sequence>
<dbReference type="Proteomes" id="UP000044806">
    <property type="component" value="Unassembled WGS sequence"/>
</dbReference>
<evidence type="ECO:0000313" key="5">
    <source>
        <dbReference type="Proteomes" id="UP000044806"/>
    </source>
</evidence>
<organism evidence="2 6">
    <name type="scientific">Vibrio cholerae</name>
    <dbReference type="NCBI Taxonomy" id="666"/>
    <lineage>
        <taxon>Bacteria</taxon>
        <taxon>Pseudomonadati</taxon>
        <taxon>Pseudomonadota</taxon>
        <taxon>Gammaproteobacteria</taxon>
        <taxon>Vibrionales</taxon>
        <taxon>Vibrionaceae</taxon>
        <taxon>Vibrio</taxon>
    </lineage>
</organism>
<proteinExistence type="predicted"/>
<protein>
    <submittedName>
        <fullName evidence="2">NADH dehydrogenase subunit L</fullName>
    </submittedName>
</protein>
<evidence type="ECO:0000313" key="3">
    <source>
        <dbReference type="EMBL" id="CSC25527.1"/>
    </source>
</evidence>